<protein>
    <submittedName>
        <fullName evidence="5">Unannotated protein</fullName>
    </submittedName>
</protein>
<evidence type="ECO:0000256" key="2">
    <source>
        <dbReference type="ARBA" id="ARBA00022598"/>
    </source>
</evidence>
<dbReference type="InterPro" id="IPR042099">
    <property type="entry name" value="ANL_N_sf"/>
</dbReference>
<gene>
    <name evidence="5" type="ORF">UFOPK3610_01519</name>
</gene>
<reference evidence="5" key="1">
    <citation type="submission" date="2020-05" db="EMBL/GenBank/DDBJ databases">
        <authorList>
            <person name="Chiriac C."/>
            <person name="Salcher M."/>
            <person name="Ghai R."/>
            <person name="Kavagutti S V."/>
        </authorList>
    </citation>
    <scope>NUCLEOTIDE SEQUENCE</scope>
</reference>
<dbReference type="Pfam" id="PF13193">
    <property type="entry name" value="AMP-binding_C"/>
    <property type="match status" value="1"/>
</dbReference>
<dbReference type="GO" id="GO:0006631">
    <property type="term" value="P:fatty acid metabolic process"/>
    <property type="evidence" value="ECO:0007669"/>
    <property type="project" value="TreeGrafter"/>
</dbReference>
<dbReference type="SUPFAM" id="SSF56801">
    <property type="entry name" value="Acetyl-CoA synthetase-like"/>
    <property type="match status" value="1"/>
</dbReference>
<dbReference type="InterPro" id="IPR000873">
    <property type="entry name" value="AMP-dep_synth/lig_dom"/>
</dbReference>
<accession>A0A6J7HY38</accession>
<dbReference type="PANTHER" id="PTHR43201">
    <property type="entry name" value="ACYL-COA SYNTHETASE"/>
    <property type="match status" value="1"/>
</dbReference>
<dbReference type="GO" id="GO:0031956">
    <property type="term" value="F:medium-chain fatty acid-CoA ligase activity"/>
    <property type="evidence" value="ECO:0007669"/>
    <property type="project" value="TreeGrafter"/>
</dbReference>
<dbReference type="PROSITE" id="PS00455">
    <property type="entry name" value="AMP_BINDING"/>
    <property type="match status" value="1"/>
</dbReference>
<dbReference type="EMBL" id="CAFBMR010000076">
    <property type="protein sequence ID" value="CAB4922965.1"/>
    <property type="molecule type" value="Genomic_DNA"/>
</dbReference>
<name>A0A6J7HY38_9ZZZZ</name>
<comment type="similarity">
    <text evidence="1">Belongs to the ATP-dependent AMP-binding enzyme family.</text>
</comment>
<keyword evidence="2" id="KW-0436">Ligase</keyword>
<evidence type="ECO:0000259" key="4">
    <source>
        <dbReference type="Pfam" id="PF13193"/>
    </source>
</evidence>
<organism evidence="5">
    <name type="scientific">freshwater metagenome</name>
    <dbReference type="NCBI Taxonomy" id="449393"/>
    <lineage>
        <taxon>unclassified sequences</taxon>
        <taxon>metagenomes</taxon>
        <taxon>ecological metagenomes</taxon>
    </lineage>
</organism>
<dbReference type="PANTHER" id="PTHR43201:SF5">
    <property type="entry name" value="MEDIUM-CHAIN ACYL-COA LIGASE ACSF2, MITOCHONDRIAL"/>
    <property type="match status" value="1"/>
</dbReference>
<dbReference type="Gene3D" id="3.40.50.12780">
    <property type="entry name" value="N-terminal domain of ligase-like"/>
    <property type="match status" value="1"/>
</dbReference>
<dbReference type="AlphaFoldDB" id="A0A6J7HY38"/>
<dbReference type="InterPro" id="IPR025110">
    <property type="entry name" value="AMP-bd_C"/>
</dbReference>
<evidence type="ECO:0000259" key="3">
    <source>
        <dbReference type="Pfam" id="PF00501"/>
    </source>
</evidence>
<dbReference type="Pfam" id="PF00501">
    <property type="entry name" value="AMP-binding"/>
    <property type="match status" value="1"/>
</dbReference>
<evidence type="ECO:0000313" key="5">
    <source>
        <dbReference type="EMBL" id="CAB4922965.1"/>
    </source>
</evidence>
<feature type="domain" description="AMP-binding enzyme C-terminal" evidence="4">
    <location>
        <begin position="275"/>
        <end position="344"/>
    </location>
</feature>
<feature type="domain" description="AMP-dependent synthetase/ligase" evidence="3">
    <location>
        <begin position="50"/>
        <end position="221"/>
    </location>
</feature>
<dbReference type="Gene3D" id="3.30.300.30">
    <property type="match status" value="1"/>
</dbReference>
<dbReference type="InterPro" id="IPR020845">
    <property type="entry name" value="AMP-binding_CS"/>
</dbReference>
<dbReference type="InterPro" id="IPR045851">
    <property type="entry name" value="AMP-bd_C_sf"/>
</dbReference>
<proteinExistence type="inferred from homology"/>
<evidence type="ECO:0000256" key="1">
    <source>
        <dbReference type="ARBA" id="ARBA00006432"/>
    </source>
</evidence>
<sequence>MTARIACGSDRAILSDVLNSLADGTACIVPPATGILGVTEITEQLKPREIVLYTSGSTGPSRGILRSHESWTASFSPLADLMSLTSKDSVWVPGPLTSTLFLYGAIHTDAVGAELLLSDMPGSSATIVHTVPAIAIEILQNITDFPRLRLLVVAGDRLPPQVWDLAHGTGIEILEYYGAAELSFVASRNNPDEELSAFPGVEYAIRDSVIWVRSPYLAERYVFADGDEASGPALWRDGWASVGDLGSMESGHLNVQGRGDSAVTVGGHTVVTDDVEHIIRRSLCTSEVAVTGIEHPRFGEILVAVVVGDFDDSTLRMAADLLPGPAKPRRWIRADSLPRTESGKVDRGAIRRMAASA</sequence>